<gene>
    <name evidence="2" type="ORF">D0544_02995</name>
</gene>
<dbReference type="GO" id="GO:0016491">
    <property type="term" value="F:oxidoreductase activity"/>
    <property type="evidence" value="ECO:0007669"/>
    <property type="project" value="InterPro"/>
</dbReference>
<reference evidence="2 3" key="1">
    <citation type="submission" date="2018-08" db="EMBL/GenBank/DDBJ databases">
        <authorList>
            <person name="Khan S.A."/>
        </authorList>
    </citation>
    <scope>NUCLEOTIDE SEQUENCE [LARGE SCALE GENOMIC DNA]</scope>
    <source>
        <strain evidence="2 3">GTF-13</strain>
    </source>
</reference>
<evidence type="ECO:0000313" key="2">
    <source>
        <dbReference type="EMBL" id="RRJ84104.1"/>
    </source>
</evidence>
<dbReference type="Proteomes" id="UP000280792">
    <property type="component" value="Unassembled WGS sequence"/>
</dbReference>
<sequence>MTMEITWTGDARARLDRIPEGPMRAMVHRVIETLAGEARLSVVTLEYVEQVLAIFQQGASVVEERLPWDDSAREGIARAPQMIRGMLVREIEQLARERGQERVDETVVKQAKARWQQGDAFHLDPADPRSNSQC</sequence>
<evidence type="ECO:0000259" key="1">
    <source>
        <dbReference type="Pfam" id="PF08369"/>
    </source>
</evidence>
<comment type="caution">
    <text evidence="2">The sequence shown here is derived from an EMBL/GenBank/DDBJ whole genome shotgun (WGS) entry which is preliminary data.</text>
</comment>
<accession>A0A3P3VNV7</accession>
<reference evidence="2 3" key="2">
    <citation type="submission" date="2018-12" db="EMBL/GenBank/DDBJ databases">
        <title>Simiduia agarivorans gen. nov., sp. nov., a marine, agarolytic bacterium isolated from shallow coastal water from Keelung, Taiwan.</title>
        <authorList>
            <person name="Shieh W.Y."/>
        </authorList>
    </citation>
    <scope>NUCLEOTIDE SEQUENCE [LARGE SCALE GENOMIC DNA]</scope>
    <source>
        <strain evidence="2 3">GTF-13</strain>
    </source>
</reference>
<dbReference type="Gene3D" id="1.10.8.550">
    <property type="entry name" value="Proto-chlorophyllide reductase 57 kD subunit B"/>
    <property type="match status" value="2"/>
</dbReference>
<feature type="domain" description="Light-independent protochlorophyllide reductase subunit B-like C-terminal" evidence="1">
    <location>
        <begin position="7"/>
        <end position="50"/>
    </location>
</feature>
<protein>
    <recommendedName>
        <fullName evidence="1">Light-independent protochlorophyllide reductase subunit B-like C-terminal domain-containing protein</fullName>
    </recommendedName>
</protein>
<dbReference type="GO" id="GO:0015995">
    <property type="term" value="P:chlorophyll biosynthetic process"/>
    <property type="evidence" value="ECO:0007669"/>
    <property type="project" value="InterPro"/>
</dbReference>
<dbReference type="InterPro" id="IPR013580">
    <property type="entry name" value="LI-POR_suB-like_C"/>
</dbReference>
<dbReference type="GO" id="GO:0015979">
    <property type="term" value="P:photosynthesis"/>
    <property type="evidence" value="ECO:0007669"/>
    <property type="project" value="InterPro"/>
</dbReference>
<keyword evidence="3" id="KW-1185">Reference proteome</keyword>
<feature type="domain" description="Light-independent protochlorophyllide reductase subunit B-like C-terminal" evidence="1">
    <location>
        <begin position="68"/>
        <end position="112"/>
    </location>
</feature>
<dbReference type="InterPro" id="IPR042298">
    <property type="entry name" value="P-CP_red_C"/>
</dbReference>
<proteinExistence type="predicted"/>
<organism evidence="2 3">
    <name type="scientific">Aestuariirhabdus litorea</name>
    <dbReference type="NCBI Taxonomy" id="2528527"/>
    <lineage>
        <taxon>Bacteria</taxon>
        <taxon>Pseudomonadati</taxon>
        <taxon>Pseudomonadota</taxon>
        <taxon>Gammaproteobacteria</taxon>
        <taxon>Oceanospirillales</taxon>
        <taxon>Aestuariirhabdaceae</taxon>
        <taxon>Aestuariirhabdus</taxon>
    </lineage>
</organism>
<dbReference type="AlphaFoldDB" id="A0A3P3VNV7"/>
<dbReference type="EMBL" id="QWEZ01000001">
    <property type="protein sequence ID" value="RRJ84104.1"/>
    <property type="molecule type" value="Genomic_DNA"/>
</dbReference>
<evidence type="ECO:0000313" key="3">
    <source>
        <dbReference type="Proteomes" id="UP000280792"/>
    </source>
</evidence>
<dbReference type="Pfam" id="PF08369">
    <property type="entry name" value="PCP_red"/>
    <property type="match status" value="2"/>
</dbReference>
<name>A0A3P3VNV7_9GAMM</name>